<organism evidence="2 3">
    <name type="scientific">Polyplosphaeria fusca</name>
    <dbReference type="NCBI Taxonomy" id="682080"/>
    <lineage>
        <taxon>Eukaryota</taxon>
        <taxon>Fungi</taxon>
        <taxon>Dikarya</taxon>
        <taxon>Ascomycota</taxon>
        <taxon>Pezizomycotina</taxon>
        <taxon>Dothideomycetes</taxon>
        <taxon>Pleosporomycetidae</taxon>
        <taxon>Pleosporales</taxon>
        <taxon>Tetraplosphaeriaceae</taxon>
        <taxon>Polyplosphaeria</taxon>
    </lineage>
</organism>
<feature type="compositionally biased region" description="Basic and acidic residues" evidence="1">
    <location>
        <begin position="678"/>
        <end position="692"/>
    </location>
</feature>
<feature type="region of interest" description="Disordered" evidence="1">
    <location>
        <begin position="676"/>
        <end position="704"/>
    </location>
</feature>
<keyword evidence="3" id="KW-1185">Reference proteome</keyword>
<feature type="region of interest" description="Disordered" evidence="1">
    <location>
        <begin position="851"/>
        <end position="874"/>
    </location>
</feature>
<feature type="compositionally biased region" description="Polar residues" evidence="1">
    <location>
        <begin position="1233"/>
        <end position="1251"/>
    </location>
</feature>
<feature type="region of interest" description="Disordered" evidence="1">
    <location>
        <begin position="492"/>
        <end position="511"/>
    </location>
</feature>
<accession>A0A9P4UXP3</accession>
<feature type="compositionally biased region" description="Basic and acidic residues" evidence="1">
    <location>
        <begin position="1606"/>
        <end position="1652"/>
    </location>
</feature>
<feature type="compositionally biased region" description="Low complexity" evidence="1">
    <location>
        <begin position="106"/>
        <end position="121"/>
    </location>
</feature>
<feature type="region of interest" description="Disordered" evidence="1">
    <location>
        <begin position="1324"/>
        <end position="1489"/>
    </location>
</feature>
<feature type="region of interest" description="Disordered" evidence="1">
    <location>
        <begin position="604"/>
        <end position="626"/>
    </location>
</feature>
<feature type="region of interest" description="Disordered" evidence="1">
    <location>
        <begin position="717"/>
        <end position="800"/>
    </location>
</feature>
<reference evidence="2" key="1">
    <citation type="journal article" date="2020" name="Stud. Mycol.">
        <title>101 Dothideomycetes genomes: a test case for predicting lifestyles and emergence of pathogens.</title>
        <authorList>
            <person name="Haridas S."/>
            <person name="Albert R."/>
            <person name="Binder M."/>
            <person name="Bloem J."/>
            <person name="Labutti K."/>
            <person name="Salamov A."/>
            <person name="Andreopoulos B."/>
            <person name="Baker S."/>
            <person name="Barry K."/>
            <person name="Bills G."/>
            <person name="Bluhm B."/>
            <person name="Cannon C."/>
            <person name="Castanera R."/>
            <person name="Culley D."/>
            <person name="Daum C."/>
            <person name="Ezra D."/>
            <person name="Gonzalez J."/>
            <person name="Henrissat B."/>
            <person name="Kuo A."/>
            <person name="Liang C."/>
            <person name="Lipzen A."/>
            <person name="Lutzoni F."/>
            <person name="Magnuson J."/>
            <person name="Mondo S."/>
            <person name="Nolan M."/>
            <person name="Ohm R."/>
            <person name="Pangilinan J."/>
            <person name="Park H.-J."/>
            <person name="Ramirez L."/>
            <person name="Alfaro M."/>
            <person name="Sun H."/>
            <person name="Tritt A."/>
            <person name="Yoshinaga Y."/>
            <person name="Zwiers L.-H."/>
            <person name="Turgeon B."/>
            <person name="Goodwin S."/>
            <person name="Spatafora J."/>
            <person name="Crous P."/>
            <person name="Grigoriev I."/>
        </authorList>
    </citation>
    <scope>NUCLEOTIDE SEQUENCE</scope>
    <source>
        <strain evidence="2">CBS 125425</strain>
    </source>
</reference>
<feature type="compositionally biased region" description="Polar residues" evidence="1">
    <location>
        <begin position="72"/>
        <end position="86"/>
    </location>
</feature>
<evidence type="ECO:0000256" key="1">
    <source>
        <dbReference type="SAM" id="MobiDB-lite"/>
    </source>
</evidence>
<feature type="compositionally biased region" description="Basic and acidic residues" evidence="1">
    <location>
        <begin position="756"/>
        <end position="769"/>
    </location>
</feature>
<proteinExistence type="predicted"/>
<protein>
    <submittedName>
        <fullName evidence="2">Uncharacterized protein</fullName>
    </submittedName>
</protein>
<feature type="compositionally biased region" description="Basic residues" evidence="1">
    <location>
        <begin position="12"/>
        <end position="26"/>
    </location>
</feature>
<feature type="region of interest" description="Disordered" evidence="1">
    <location>
        <begin position="61"/>
        <end position="167"/>
    </location>
</feature>
<sequence>MLSRSSSDAGTRLRRSRSNATVHHRPSIVLGLPDPQVNKQQAVAAAQAAYGKVRVDEMTEKIKSVDRRLQRTKSSASRKSLGSQEGSHFPPRESSRRSMQPARLGQQQKQQQQQSISRQIRPPTASGLEKFPAFLNTPLVQTSGPPHAGLGANENARPSSQPRPHQAGLAYSVNSQQIRKARSMYGASQILTGSPLPRTQVQASTYLTTPASSSSAPEQSLFSSRSHTIVPSSVPSPRVVVTVAQGESINDARDKFLQEHSRSVRKKPSRFLAPFKKRQDKIKEKPDAPVVPPSASGEAFTRSQISVFEPPADTATDFRGPKERRSISNSLRDKFRKVFRRSSNPAVTLPNQQVEAQRDYFNYPSRGEGSFTASRSPSCPRADSPVPSPDPETLRRFTSRTPSSDVEQPASSAARSVSRNSARSLHSEGNTSQGTRSRVTSWGTSSVGGTIVQQDESKKRMTVIHEVRESISIRAGQSIAVIAPLFGSSGLSRRKSGKPLAASLDPPASSHIDMASENQYTSMESQPPSMEMPTIAEASRQSNAGFFGLGAGQTYAVAETTITITDGDAPVGPLPYPQPPNLVLHDFVGVHTIIWGGDNHPNEAYSVPDDRSSSVPSATLSQRPGTAEPLIAAKPSVEEVADERTAFTTVESSTRRRDAPLVTNTSQVVTPTATQIETRVKRSEDRWRSQLDEHEDNVGSTQRRKGFSITKLMNSVNNAIHPRSSKNPTERGTSVRVGAQRQATEVDDEPYTVCHETPRAETPKTETPKSKTPKSGKIKRLFSPMSPSIYSRNTDGVSVAPTDSNTTLARDSRESASGTATITTPSTKVKTYTIGRPLNFVHLAHGSASDEDARKHECHGSSAVERTPAKPTIAGHHREAAQIDGHGTSSPIEHLSPPMRVVHVCKDDSGEIDSSVLSDLGEGDTILPSIEQHYEVFHPESVSSAAEHLTSSPDRGDDSGQQEPSKLSLPSPEEPVSSFPDESTSVFPDEPSSFPIDLKTPVPKERTPLFLEDSRTYFTDEPSQLFTDEPDTARRVSPRPPLSSVPNQGSPSARAPSYEMNHSYPMINTGRNSRASSAQNSQTAHSTPNSGSSRISKTTPSPHVYSDYSTPMSSRRRKTHEPQAKSKLSNPVGNCKENVSNVAHSNPSQASAGRPSGESTSSKNSKPVVSTQSRDSVLMQAHPSHRFGRASHDQYLAAERNIDQRSSFGNGVGALVQTSAAAMGYVSVQNASLRTTPNRSAQSHSPATTGIRSAHAPTIRPLRPQPSADDFPRRRYAIVGPDVSENTPGYPFVALPDPVENQQPSFSPLTQIQGHSEQSIWDLNNIEPNPSVPSDSFQTVLDGPFDERLRSPSEPAHARFTPRNDRGTPDRALVENSGRRGSPARASQAYYYPRRGPVVDGRDTPGQRMGEEFLLERQAPSGAGSPESSPRIGGFMVDHPDGMIRFDEPPHASASNFGEELGYAQSMEPGARDPTVPSQTQAHAGAMEASRCFQKEQYPDEYQYVHQQSARNTQREQSRQPRPTNIPGFKPYSNPNVTSAPEAGYDAYDQPEEPDRVAGEYPDQIPRRHTDAYRAYALAHGEYLDPNMLPNRAVLLHTQGDQEQLENQRIEKQRIEKERLQHQRREKYKREKERREKQKLEKEKLEKQKDGDLSPAFI</sequence>
<feature type="compositionally biased region" description="Polar residues" evidence="1">
    <location>
        <begin position="941"/>
        <end position="953"/>
    </location>
</feature>
<feature type="region of interest" description="Disordered" evidence="1">
    <location>
        <begin position="1"/>
        <end position="36"/>
    </location>
</feature>
<feature type="region of interest" description="Disordered" evidence="1">
    <location>
        <begin position="1505"/>
        <end position="1568"/>
    </location>
</feature>
<feature type="compositionally biased region" description="Basic and acidic residues" evidence="1">
    <location>
        <begin position="1002"/>
        <end position="1015"/>
    </location>
</feature>
<feature type="compositionally biased region" description="Basic and acidic residues" evidence="1">
    <location>
        <begin position="1438"/>
        <end position="1450"/>
    </location>
</feature>
<name>A0A9P4UXP3_9PLEO</name>
<dbReference type="OrthoDB" id="194139at2759"/>
<feature type="compositionally biased region" description="Polar residues" evidence="1">
    <location>
        <begin position="785"/>
        <end position="800"/>
    </location>
</feature>
<feature type="compositionally biased region" description="Low complexity" evidence="1">
    <location>
        <begin position="1419"/>
        <end position="1430"/>
    </location>
</feature>
<feature type="region of interest" description="Disordered" evidence="1">
    <location>
        <begin position="1602"/>
        <end position="1658"/>
    </location>
</feature>
<feature type="compositionally biased region" description="Basic and acidic residues" evidence="1">
    <location>
        <begin position="1362"/>
        <end position="1373"/>
    </location>
</feature>
<feature type="compositionally biased region" description="Low complexity" evidence="1">
    <location>
        <begin position="410"/>
        <end position="424"/>
    </location>
</feature>
<feature type="region of interest" description="Disordered" evidence="1">
    <location>
        <begin position="1233"/>
        <end position="1272"/>
    </location>
</feature>
<dbReference type="Proteomes" id="UP000799444">
    <property type="component" value="Unassembled WGS sequence"/>
</dbReference>
<feature type="compositionally biased region" description="Low complexity" evidence="1">
    <location>
        <begin position="963"/>
        <end position="983"/>
    </location>
</feature>
<feature type="compositionally biased region" description="Basic residues" evidence="1">
    <location>
        <begin position="771"/>
        <end position="780"/>
    </location>
</feature>
<feature type="compositionally biased region" description="Polar residues" evidence="1">
    <location>
        <begin position="1069"/>
        <end position="1113"/>
    </location>
</feature>
<feature type="compositionally biased region" description="Basic and acidic residues" evidence="1">
    <location>
        <begin position="1400"/>
        <end position="1415"/>
    </location>
</feature>
<comment type="caution">
    <text evidence="2">The sequence shown here is derived from an EMBL/GenBank/DDBJ whole genome shotgun (WGS) entry which is preliminary data.</text>
</comment>
<feature type="compositionally biased region" description="Polar residues" evidence="1">
    <location>
        <begin position="1324"/>
        <end position="1339"/>
    </location>
</feature>
<evidence type="ECO:0000313" key="2">
    <source>
        <dbReference type="EMBL" id="KAF2732342.1"/>
    </source>
</evidence>
<dbReference type="EMBL" id="ML996178">
    <property type="protein sequence ID" value="KAF2732342.1"/>
    <property type="molecule type" value="Genomic_DNA"/>
</dbReference>
<feature type="region of interest" description="Disordered" evidence="1">
    <location>
        <begin position="941"/>
        <end position="1192"/>
    </location>
</feature>
<feature type="region of interest" description="Disordered" evidence="1">
    <location>
        <begin position="362"/>
        <end position="460"/>
    </location>
</feature>
<gene>
    <name evidence="2" type="ORF">EJ04DRAFT_337436</name>
</gene>
<evidence type="ECO:0000313" key="3">
    <source>
        <dbReference type="Proteomes" id="UP000799444"/>
    </source>
</evidence>
<feature type="compositionally biased region" description="Polar residues" evidence="1">
    <location>
        <begin position="1126"/>
        <end position="1175"/>
    </location>
</feature>
<feature type="compositionally biased region" description="Polar residues" evidence="1">
    <location>
        <begin position="427"/>
        <end position="454"/>
    </location>
</feature>